<dbReference type="InterPro" id="IPR051835">
    <property type="entry name" value="RAC1-GEF"/>
</dbReference>
<dbReference type="AlphaFoldDB" id="A0A3S1H1U0"/>
<dbReference type="GO" id="GO:0005085">
    <property type="term" value="F:guanyl-nucleotide exchange factor activity"/>
    <property type="evidence" value="ECO:0007669"/>
    <property type="project" value="TreeGrafter"/>
</dbReference>
<reference evidence="2 3" key="1">
    <citation type="submission" date="2019-01" db="EMBL/GenBank/DDBJ databases">
        <title>A draft genome assembly of the solar-powered sea slug Elysia chlorotica.</title>
        <authorList>
            <person name="Cai H."/>
            <person name="Li Q."/>
            <person name="Fang X."/>
            <person name="Li J."/>
            <person name="Curtis N.E."/>
            <person name="Altenburger A."/>
            <person name="Shibata T."/>
            <person name="Feng M."/>
            <person name="Maeda T."/>
            <person name="Schwartz J.A."/>
            <person name="Shigenobu S."/>
            <person name="Lundholm N."/>
            <person name="Nishiyama T."/>
            <person name="Yang H."/>
            <person name="Hasebe M."/>
            <person name="Li S."/>
            <person name="Pierce S.K."/>
            <person name="Wang J."/>
        </authorList>
    </citation>
    <scope>NUCLEOTIDE SEQUENCE [LARGE SCALE GENOMIC DNA]</scope>
    <source>
        <strain evidence="2">EC2010</strain>
        <tissue evidence="2">Whole organism of an adult</tissue>
    </source>
</reference>
<dbReference type="OrthoDB" id="428346at2759"/>
<organism evidence="2 3">
    <name type="scientific">Elysia chlorotica</name>
    <name type="common">Eastern emerald elysia</name>
    <name type="synonym">Sea slug</name>
    <dbReference type="NCBI Taxonomy" id="188477"/>
    <lineage>
        <taxon>Eukaryota</taxon>
        <taxon>Metazoa</taxon>
        <taxon>Spiralia</taxon>
        <taxon>Lophotrochozoa</taxon>
        <taxon>Mollusca</taxon>
        <taxon>Gastropoda</taxon>
        <taxon>Heterobranchia</taxon>
        <taxon>Euthyneura</taxon>
        <taxon>Panpulmonata</taxon>
        <taxon>Sacoglossa</taxon>
        <taxon>Placobranchoidea</taxon>
        <taxon>Plakobranchidae</taxon>
        <taxon>Elysia</taxon>
    </lineage>
</organism>
<evidence type="ECO:0000313" key="2">
    <source>
        <dbReference type="EMBL" id="RUS70516.1"/>
    </source>
</evidence>
<feature type="compositionally biased region" description="Basic and acidic residues" evidence="1">
    <location>
        <begin position="82"/>
        <end position="91"/>
    </location>
</feature>
<feature type="compositionally biased region" description="Polar residues" evidence="1">
    <location>
        <begin position="50"/>
        <end position="60"/>
    </location>
</feature>
<feature type="compositionally biased region" description="Polar residues" evidence="1">
    <location>
        <begin position="266"/>
        <end position="288"/>
    </location>
</feature>
<feature type="compositionally biased region" description="Polar residues" evidence="1">
    <location>
        <begin position="68"/>
        <end position="81"/>
    </location>
</feature>
<comment type="caution">
    <text evidence="2">The sequence shown here is derived from an EMBL/GenBank/DDBJ whole genome shotgun (WGS) entry which is preliminary data.</text>
</comment>
<feature type="compositionally biased region" description="Basic and acidic residues" evidence="1">
    <location>
        <begin position="342"/>
        <end position="357"/>
    </location>
</feature>
<feature type="compositionally biased region" description="Basic and acidic residues" evidence="1">
    <location>
        <begin position="289"/>
        <end position="306"/>
    </location>
</feature>
<evidence type="ECO:0000256" key="1">
    <source>
        <dbReference type="SAM" id="MobiDB-lite"/>
    </source>
</evidence>
<dbReference type="PANTHER" id="PTHR45858:SF5">
    <property type="entry name" value="MOESIN_EZRIN_RADIXIN HOMOLOG 1"/>
    <property type="match status" value="1"/>
</dbReference>
<dbReference type="EMBL" id="RQTK01001391">
    <property type="protein sequence ID" value="RUS70516.1"/>
    <property type="molecule type" value="Genomic_DNA"/>
</dbReference>
<feature type="compositionally biased region" description="Low complexity" evidence="1">
    <location>
        <begin position="372"/>
        <end position="400"/>
    </location>
</feature>
<dbReference type="Proteomes" id="UP000271974">
    <property type="component" value="Unassembled WGS sequence"/>
</dbReference>
<feature type="compositionally biased region" description="Polar residues" evidence="1">
    <location>
        <begin position="214"/>
        <end position="224"/>
    </location>
</feature>
<feature type="compositionally biased region" description="Gly residues" evidence="1">
    <location>
        <begin position="449"/>
        <end position="460"/>
    </location>
</feature>
<keyword evidence="3" id="KW-1185">Reference proteome</keyword>
<feature type="compositionally biased region" description="Low complexity" evidence="1">
    <location>
        <begin position="176"/>
        <end position="208"/>
    </location>
</feature>
<gene>
    <name evidence="2" type="ORF">EGW08_021716</name>
</gene>
<accession>A0A3S1H1U0</accession>
<feature type="region of interest" description="Disordered" evidence="1">
    <location>
        <begin position="239"/>
        <end position="460"/>
    </location>
</feature>
<feature type="region of interest" description="Disordered" evidence="1">
    <location>
        <begin position="50"/>
        <end position="91"/>
    </location>
</feature>
<feature type="region of interest" description="Disordered" evidence="1">
    <location>
        <begin position="162"/>
        <end position="224"/>
    </location>
</feature>
<name>A0A3S1H1U0_ELYCH</name>
<protein>
    <submittedName>
        <fullName evidence="2">Uncharacterized protein</fullName>
    </submittedName>
</protein>
<sequence>MSNIRQARALMKLLSVAVALVTVAELGLLKIDDQTFRVRPDLEALTSQLPSNSHWTLSSSRPEKSRGTVANSNSNLTNSDQGLRRASDNSNMVKEKALGKSHSEVEEGKTGHLLLGRDVGKILEHGKGLNNIMLKAHDLSNGLLENQTEVKSNINDKLQRPQADQNQWQNKHEQQQKQQLFQQQLSQDKQQLSQDKQQLSQDKQPQSLTKKQEGSQQQKLQNPQKVLQRNQTNLFKEDPGVKKQQLPPNKNGQNQQANPQIQAQQKPHQNYTKEQPKLQASQQKPQTKIRQEKLVQDSHKTQEQKHQQQQQHQNSPQLQQKDAKTMPQQAQRVGELKAQQEQQKKLVIDAKPHKSKQEQNTSQQQQHDKNQHSQISNKHLNNSKQSQSQSQQKQYKNPPKQIHEQQQKSQTPQKTFKVKLPEPLKQNSTYHAKDKASAAISKRTKKPKPGGGGGGGGAGIHGKTDCVPGLPYAETFSARKRFAKWQAGQEVDRVAMAIGPDLVPDPDKYFIYRCDSGVMDGCCGWADRVRGILGGYLIANLTGESNLRFNRGGYLIANLTGESNPRFNRGGYLIANLTGESNPRLNRGGYLIANLTGRVFKVEILDQGCDFTQFYVPNRVNWSLPVSFHQTLTNRTPDTQILDVVNNHKFSQSLQFLDLTKAVKPSVKYVYFKGNLNFLFQLRNSKVYGSQLQWMQRVGWHRIHAVLFRRLFKLAPAMKSRLDNFLSTAHDSHNAHVPETQKPLVCAHVRVGDSIAFFKNFHNRVDFPSLENVWNFITNKSIELNTRQYPGTKTSDLNYLPTLWKQTSVFIASDSLGVVDIARNQSFGSALLTVPGEILHVDKNEAFSADAKCSGLGKLLLEQAVLMTCDALMISHSGVSTQAAAVRSSHAQLFIFTENYDVKPFRLYC</sequence>
<feature type="compositionally biased region" description="Low complexity" evidence="1">
    <location>
        <begin position="253"/>
        <end position="265"/>
    </location>
</feature>
<feature type="compositionally biased region" description="Low complexity" evidence="1">
    <location>
        <begin position="307"/>
        <end position="320"/>
    </location>
</feature>
<evidence type="ECO:0000313" key="3">
    <source>
        <dbReference type="Proteomes" id="UP000271974"/>
    </source>
</evidence>
<proteinExistence type="predicted"/>
<dbReference type="PANTHER" id="PTHR45858">
    <property type="entry name" value="FERM DOMAIN CONTAINING PROTEIN"/>
    <property type="match status" value="1"/>
</dbReference>
<dbReference type="Gene3D" id="3.40.50.11350">
    <property type="match status" value="1"/>
</dbReference>
<dbReference type="STRING" id="188477.A0A3S1H1U0"/>